<accession>A0A7C4B9W1</accession>
<protein>
    <submittedName>
        <fullName evidence="2">Uncharacterized protein</fullName>
    </submittedName>
</protein>
<feature type="region of interest" description="Disordered" evidence="1">
    <location>
        <begin position="56"/>
        <end position="90"/>
    </location>
</feature>
<reference evidence="2" key="1">
    <citation type="journal article" date="2020" name="mSystems">
        <title>Genome- and Community-Level Interaction Insights into Carbon Utilization and Element Cycling Functions of Hydrothermarchaeota in Hydrothermal Sediment.</title>
        <authorList>
            <person name="Zhou Z."/>
            <person name="Liu Y."/>
            <person name="Xu W."/>
            <person name="Pan J."/>
            <person name="Luo Z.H."/>
            <person name="Li M."/>
        </authorList>
    </citation>
    <scope>NUCLEOTIDE SEQUENCE [LARGE SCALE GENOMIC DNA]</scope>
    <source>
        <strain evidence="2">SpSt-735</strain>
    </source>
</reference>
<name>A0A7C4B9W1_THEPE</name>
<gene>
    <name evidence="2" type="ORF">ENV17_03920</name>
</gene>
<feature type="compositionally biased region" description="Basic residues" evidence="1">
    <location>
        <begin position="63"/>
        <end position="72"/>
    </location>
</feature>
<dbReference type="EMBL" id="DTFI01000092">
    <property type="protein sequence ID" value="HGI43517.1"/>
    <property type="molecule type" value="Genomic_DNA"/>
</dbReference>
<sequence>MSYRKWYRKSWEKYYRHQGWSSLCDLEVEDEVPAPPLWWKREPYFEEWEEPLMRPLAEPNASKRSRRAARRARREEHPGEEVSGPGGAQQ</sequence>
<evidence type="ECO:0000256" key="1">
    <source>
        <dbReference type="SAM" id="MobiDB-lite"/>
    </source>
</evidence>
<proteinExistence type="predicted"/>
<evidence type="ECO:0000313" key="2">
    <source>
        <dbReference type="EMBL" id="HGI43517.1"/>
    </source>
</evidence>
<dbReference type="AlphaFoldDB" id="A0A7C4B9W1"/>
<organism evidence="2">
    <name type="scientific">Thermofilum pendens</name>
    <dbReference type="NCBI Taxonomy" id="2269"/>
    <lineage>
        <taxon>Archaea</taxon>
        <taxon>Thermoproteota</taxon>
        <taxon>Thermoprotei</taxon>
        <taxon>Thermofilales</taxon>
        <taxon>Thermofilaceae</taxon>
        <taxon>Thermofilum</taxon>
    </lineage>
</organism>
<comment type="caution">
    <text evidence="2">The sequence shown here is derived from an EMBL/GenBank/DDBJ whole genome shotgun (WGS) entry which is preliminary data.</text>
</comment>